<feature type="binding site" evidence="2">
    <location>
        <position position="183"/>
    </location>
    <ligand>
        <name>Mn(2+)</name>
        <dbReference type="ChEBI" id="CHEBI:29035"/>
        <label>1</label>
    </ligand>
</feature>
<feature type="binding site" evidence="2">
    <location>
        <position position="36"/>
    </location>
    <ligand>
        <name>Mn(2+)</name>
        <dbReference type="ChEBI" id="CHEBI:29035"/>
        <label>1</label>
    </ligand>
</feature>
<dbReference type="CDD" id="cd01051">
    <property type="entry name" value="Mn_catalase"/>
    <property type="match status" value="1"/>
</dbReference>
<feature type="region of interest" description="Disordered" evidence="4">
    <location>
        <begin position="253"/>
        <end position="285"/>
    </location>
</feature>
<dbReference type="AlphaFoldDB" id="A0A510HMG3"/>
<evidence type="ECO:0000256" key="2">
    <source>
        <dbReference type="PIRSR" id="PIRSR607760-1"/>
    </source>
</evidence>
<accession>A0A510HMG3</accession>
<proteinExistence type="inferred from homology"/>
<comment type="similarity">
    <text evidence="1">Belongs to the manganese catalase family.</text>
</comment>
<feature type="binding site" evidence="3">
    <location>
        <position position="61"/>
    </location>
    <ligand>
        <name>Ca(2+)</name>
        <dbReference type="ChEBI" id="CHEBI:29108"/>
    </ligand>
</feature>
<evidence type="ECO:0000256" key="4">
    <source>
        <dbReference type="SAM" id="MobiDB-lite"/>
    </source>
</evidence>
<dbReference type="InterPro" id="IPR007760">
    <property type="entry name" value="Mn_catalase"/>
</dbReference>
<keyword evidence="3" id="KW-0106">Calcium</keyword>
<feature type="binding site" evidence="2">
    <location>
        <position position="150"/>
    </location>
    <ligand>
        <name>Mn(2+)</name>
        <dbReference type="ChEBI" id="CHEBI:29035"/>
        <label>1</label>
    </ligand>
</feature>
<feature type="binding site" evidence="2">
    <location>
        <position position="70"/>
    </location>
    <ligand>
        <name>Mn(2+)</name>
        <dbReference type="ChEBI" id="CHEBI:29035"/>
        <label>1</label>
    </ligand>
</feature>
<dbReference type="OrthoDB" id="8334870at2"/>
<dbReference type="InterPro" id="IPR009078">
    <property type="entry name" value="Ferritin-like_SF"/>
</dbReference>
<name>A0A510HMG3_9ACTN</name>
<protein>
    <submittedName>
        <fullName evidence="5">Manganese catalase</fullName>
    </submittedName>
</protein>
<dbReference type="Proteomes" id="UP000318065">
    <property type="component" value="Chromosome"/>
</dbReference>
<reference evidence="5" key="1">
    <citation type="journal article" date="2019" name="Microbiol. Resour. Announc.">
        <title>Complete Genome Sequence of Rubrobacter xylanophilus Strain AA3-22, Isolated from Arima Onsen in Japan.</title>
        <authorList>
            <person name="Tomariguchi N."/>
            <person name="Miyazaki K."/>
        </authorList>
    </citation>
    <scope>NUCLEOTIDE SEQUENCE [LARGE SCALE GENOMIC DNA]</scope>
    <source>
        <strain evidence="5">AA3-22</strain>
    </source>
</reference>
<evidence type="ECO:0000256" key="3">
    <source>
        <dbReference type="PIRSR" id="PIRSR607760-2"/>
    </source>
</evidence>
<evidence type="ECO:0000256" key="1">
    <source>
        <dbReference type="ARBA" id="ARBA00007644"/>
    </source>
</evidence>
<evidence type="ECO:0000313" key="6">
    <source>
        <dbReference type="Proteomes" id="UP000318065"/>
    </source>
</evidence>
<comment type="cofactor">
    <cofactor evidence="3">
        <name>Ca(2+)</name>
        <dbReference type="ChEBI" id="CHEBI:29108"/>
    </cofactor>
    <text evidence="3">Binds 1 Ca(2+) ion per subunit.</text>
</comment>
<evidence type="ECO:0000313" key="5">
    <source>
        <dbReference type="EMBL" id="BBL81172.1"/>
    </source>
</evidence>
<dbReference type="SUPFAM" id="SSF47240">
    <property type="entry name" value="Ferritin-like"/>
    <property type="match status" value="1"/>
</dbReference>
<dbReference type="InterPro" id="IPR039377">
    <property type="entry name" value="Mn_catalase_dom"/>
</dbReference>
<dbReference type="EMBL" id="AP019791">
    <property type="protein sequence ID" value="BBL81172.1"/>
    <property type="molecule type" value="Genomic_DNA"/>
</dbReference>
<keyword evidence="6" id="KW-1185">Reference proteome</keyword>
<dbReference type="GO" id="GO:0046872">
    <property type="term" value="F:metal ion binding"/>
    <property type="evidence" value="ECO:0007669"/>
    <property type="project" value="UniProtKB-KW"/>
</dbReference>
<keyword evidence="2" id="KW-0479">Metal-binding</keyword>
<dbReference type="Pfam" id="PF05067">
    <property type="entry name" value="Mn_catalase"/>
    <property type="match status" value="1"/>
</dbReference>
<sequence>MYLRVDRLQVELPMPSEPDPDAAANVQELLGGRFGEMSTLMNYTYQSFNFRGRKKVKPFYDLIANIATEELGHIELVAATINGLLTGASGGEEVTDAPLKGLKGKGIPHHYINSGLGALATNSLGKGWNGEYVFNSGDLVLDLLHNFFLENGARMAKIRVYESTDHPIARQMLGYLFVRGGVHALAYAKALEELTGVDVKKMLPIPKIPDSAFKEAKQFTDKGMHGKLYRFSPDDFKDISAIWSGEHPIDGTPLEVVDGLPESAGGPADPPEDKAVSSPGLHPEELQEIAQRLISRM</sequence>
<dbReference type="InterPro" id="IPR012347">
    <property type="entry name" value="Ferritin-like"/>
</dbReference>
<dbReference type="RefSeq" id="WP_143529094.1">
    <property type="nucleotide sequence ID" value="NZ_AP019791.1"/>
</dbReference>
<gene>
    <name evidence="5" type="ORF">RxyAA322_30260</name>
</gene>
<organism evidence="5 6">
    <name type="scientific">Rubrobacter xylanophilus</name>
    <dbReference type="NCBI Taxonomy" id="49319"/>
    <lineage>
        <taxon>Bacteria</taxon>
        <taxon>Bacillati</taxon>
        <taxon>Actinomycetota</taxon>
        <taxon>Rubrobacteria</taxon>
        <taxon>Rubrobacterales</taxon>
        <taxon>Rubrobacteraceae</taxon>
        <taxon>Rubrobacter</taxon>
    </lineage>
</organism>
<feature type="binding site" evidence="3">
    <location>
        <position position="232"/>
    </location>
    <ligand>
        <name>Ca(2+)</name>
        <dbReference type="ChEBI" id="CHEBI:29108"/>
    </ligand>
</feature>
<feature type="binding site" evidence="2">
    <location>
        <position position="73"/>
    </location>
    <ligand>
        <name>Mn(2+)</name>
        <dbReference type="ChEBI" id="CHEBI:29035"/>
        <label>1</label>
    </ligand>
</feature>
<keyword evidence="2" id="KW-0464">Manganese</keyword>
<dbReference type="Gene3D" id="1.20.1260.10">
    <property type="match status" value="1"/>
</dbReference>
<comment type="cofactor">
    <cofactor evidence="2">
        <name>Mn(2+)</name>
        <dbReference type="ChEBI" id="CHEBI:29035"/>
    </cofactor>
    <text evidence="2">Binds 2 manganese ions per subunit.</text>
</comment>